<protein>
    <submittedName>
        <fullName evidence="1">Uncharacterized protein</fullName>
    </submittedName>
</protein>
<dbReference type="AlphaFoldDB" id="A0A2D4FEK2"/>
<reference evidence="1" key="2">
    <citation type="submission" date="2017-11" db="EMBL/GenBank/DDBJ databases">
        <title>Coralsnake Venomics: Analyses of Venom Gland Transcriptomes and Proteomes of Six Brazilian Taxa.</title>
        <authorList>
            <person name="Aird S.D."/>
            <person name="Jorge da Silva N."/>
            <person name="Qiu L."/>
            <person name="Villar-Briones A."/>
            <person name="Aparecida-Saddi V."/>
            <person name="Campos-Telles M.P."/>
            <person name="Grau M."/>
            <person name="Mikheyev A.S."/>
        </authorList>
    </citation>
    <scope>NUCLEOTIDE SEQUENCE</scope>
    <source>
        <tissue evidence="1">Venom_gland</tissue>
    </source>
</reference>
<sequence length="132" mass="15373">MPHLRTNRVEQNKMQTKVNFSFKKKYCPRLTRIWMGDHVHLLDALGWPLLLFMYSTLLNIYILVLFAVTLSIFFFWLCPFSFGSTGFLSSGLCTLPTMEYLQFKTGYSTLPLKHDLKNKGPQSFESVRRPGI</sequence>
<dbReference type="EMBL" id="IACJ01065045">
    <property type="protein sequence ID" value="LAA45894.1"/>
    <property type="molecule type" value="Transcribed_RNA"/>
</dbReference>
<reference evidence="1" key="1">
    <citation type="submission" date="2017-07" db="EMBL/GenBank/DDBJ databases">
        <authorList>
            <person name="Mikheyev A."/>
            <person name="Grau M."/>
        </authorList>
    </citation>
    <scope>NUCLEOTIDE SEQUENCE</scope>
    <source>
        <tissue evidence="1">Venom_gland</tissue>
    </source>
</reference>
<accession>A0A2D4FEK2</accession>
<organism evidence="1">
    <name type="scientific">Micrurus corallinus</name>
    <name type="common">Brazilian coral snake</name>
    <dbReference type="NCBI Taxonomy" id="54390"/>
    <lineage>
        <taxon>Eukaryota</taxon>
        <taxon>Metazoa</taxon>
        <taxon>Chordata</taxon>
        <taxon>Craniata</taxon>
        <taxon>Vertebrata</taxon>
        <taxon>Euteleostomi</taxon>
        <taxon>Lepidosauria</taxon>
        <taxon>Squamata</taxon>
        <taxon>Bifurcata</taxon>
        <taxon>Unidentata</taxon>
        <taxon>Episquamata</taxon>
        <taxon>Toxicofera</taxon>
        <taxon>Serpentes</taxon>
        <taxon>Colubroidea</taxon>
        <taxon>Elapidae</taxon>
        <taxon>Elapinae</taxon>
        <taxon>Micrurus</taxon>
    </lineage>
</organism>
<dbReference type="EMBL" id="IACJ01065044">
    <property type="protein sequence ID" value="LAA45892.1"/>
    <property type="molecule type" value="Transcribed_RNA"/>
</dbReference>
<dbReference type="EMBL" id="IACJ01065042">
    <property type="protein sequence ID" value="LAA45891.1"/>
    <property type="molecule type" value="Transcribed_RNA"/>
</dbReference>
<evidence type="ECO:0000313" key="1">
    <source>
        <dbReference type="EMBL" id="LAA45891.1"/>
    </source>
</evidence>
<proteinExistence type="predicted"/>
<name>A0A2D4FEK2_MICCO</name>